<accession>A0AAW2BS24</accession>
<reference evidence="4 5" key="1">
    <citation type="submission" date="2024-01" db="EMBL/GenBank/DDBJ databases">
        <title>A telomere-to-telomere, gap-free genome of sweet tea (Lithocarpus litseifolius).</title>
        <authorList>
            <person name="Zhou J."/>
        </authorList>
    </citation>
    <scope>NUCLEOTIDE SEQUENCE [LARGE SCALE GENOMIC DNA]</scope>
    <source>
        <strain evidence="4">Zhou-2022a</strain>
        <tissue evidence="4">Leaf</tissue>
    </source>
</reference>
<protein>
    <recommendedName>
        <fullName evidence="3">CCHC-type domain-containing protein</fullName>
    </recommendedName>
</protein>
<dbReference type="GO" id="GO:0003676">
    <property type="term" value="F:nucleic acid binding"/>
    <property type="evidence" value="ECO:0007669"/>
    <property type="project" value="InterPro"/>
</dbReference>
<dbReference type="Proteomes" id="UP001459277">
    <property type="component" value="Unassembled WGS sequence"/>
</dbReference>
<comment type="caution">
    <text evidence="4">The sequence shown here is derived from an EMBL/GenBank/DDBJ whole genome shotgun (WGS) entry which is preliminary data.</text>
</comment>
<dbReference type="AlphaFoldDB" id="A0AAW2BS24"/>
<evidence type="ECO:0000256" key="1">
    <source>
        <dbReference type="PROSITE-ProRule" id="PRU00047"/>
    </source>
</evidence>
<dbReference type="InterPro" id="IPR001878">
    <property type="entry name" value="Znf_CCHC"/>
</dbReference>
<evidence type="ECO:0000259" key="3">
    <source>
        <dbReference type="PROSITE" id="PS50158"/>
    </source>
</evidence>
<sequence>MVANNYLDEGRPHKVVIELIALGFTGKLLKWWNNCLTEESKEEIKQAVQKDEEGLPIFDEHLGRGIPDGVNTLIYTTIKHFVGKPSNITSRIYDQLRNPRCRTLGDYRWYEDVFTTRVLYRSDCNSPFWKEKFINGLPKLFREKANKSKAKYEVGNFCTQYDLPPIAPSKRKSKLRGKESPEISHRRKTASRYYRKQQFNEDDFCKKGKPSRSKSTGKYEKPTKVSGKCFKCGKKGLFSKECRSKAKSLINTLVSDQTSKDEIFKLLELDHIENLEKIHDRFSKSKEEEPSFQNLPEEPKSTSTLKKISVNNPTYSTSQTKNPELRTRGKLLYRTILKTKGSQNSRLKCMKDILSKEDNEGVYTDSLYSTKTILNILHSVYMIENNGLFQRTLKTLEILLVNVEARNEAITSHITSLLSGKEEVHSKDKTVLMGTDYARLSLKTQVSLRSAVANSPTEIQVSILGSKVMFEYIDQWFKHFKVLVTTPYPDPTELDDIEDIFAQLRWEECFGTSLRVNEKEHPFPSLLINYEDGPNEEDEMGPHWLSTMFEYGFVKAIKLTNHNQVSQFPQII</sequence>
<evidence type="ECO:0000256" key="2">
    <source>
        <dbReference type="SAM" id="MobiDB-lite"/>
    </source>
</evidence>
<evidence type="ECO:0000313" key="5">
    <source>
        <dbReference type="Proteomes" id="UP001459277"/>
    </source>
</evidence>
<keyword evidence="1" id="KW-0863">Zinc-finger</keyword>
<keyword evidence="5" id="KW-1185">Reference proteome</keyword>
<dbReference type="Pfam" id="PF24925">
    <property type="entry name" value="DUF7746"/>
    <property type="match status" value="1"/>
</dbReference>
<proteinExistence type="predicted"/>
<organism evidence="4 5">
    <name type="scientific">Lithocarpus litseifolius</name>
    <dbReference type="NCBI Taxonomy" id="425828"/>
    <lineage>
        <taxon>Eukaryota</taxon>
        <taxon>Viridiplantae</taxon>
        <taxon>Streptophyta</taxon>
        <taxon>Embryophyta</taxon>
        <taxon>Tracheophyta</taxon>
        <taxon>Spermatophyta</taxon>
        <taxon>Magnoliopsida</taxon>
        <taxon>eudicotyledons</taxon>
        <taxon>Gunneridae</taxon>
        <taxon>Pentapetalae</taxon>
        <taxon>rosids</taxon>
        <taxon>fabids</taxon>
        <taxon>Fagales</taxon>
        <taxon>Fagaceae</taxon>
        <taxon>Lithocarpus</taxon>
    </lineage>
</organism>
<feature type="region of interest" description="Disordered" evidence="2">
    <location>
        <begin position="282"/>
        <end position="302"/>
    </location>
</feature>
<dbReference type="PROSITE" id="PS50158">
    <property type="entry name" value="ZF_CCHC"/>
    <property type="match status" value="1"/>
</dbReference>
<dbReference type="PANTHER" id="PTHR33054">
    <property type="entry name" value="CCHC-TYPE DOMAIN-CONTAINING PROTEIN"/>
    <property type="match status" value="1"/>
</dbReference>
<gene>
    <name evidence="4" type="ORF">SO802_028266</name>
</gene>
<keyword evidence="1" id="KW-0862">Zinc</keyword>
<feature type="region of interest" description="Disordered" evidence="2">
    <location>
        <begin position="168"/>
        <end position="191"/>
    </location>
</feature>
<dbReference type="GO" id="GO:0008270">
    <property type="term" value="F:zinc ion binding"/>
    <property type="evidence" value="ECO:0007669"/>
    <property type="project" value="UniProtKB-KW"/>
</dbReference>
<evidence type="ECO:0000313" key="4">
    <source>
        <dbReference type="EMBL" id="KAK9988027.1"/>
    </source>
</evidence>
<dbReference type="PANTHER" id="PTHR33054:SF9">
    <property type="entry name" value="CCHC-TYPE DOMAIN-CONTAINING PROTEIN"/>
    <property type="match status" value="1"/>
</dbReference>
<dbReference type="EMBL" id="JAZDWU010000010">
    <property type="protein sequence ID" value="KAK9988027.1"/>
    <property type="molecule type" value="Genomic_DNA"/>
</dbReference>
<dbReference type="InterPro" id="IPR056648">
    <property type="entry name" value="DUF7746"/>
</dbReference>
<feature type="domain" description="CCHC-type" evidence="3">
    <location>
        <begin position="228"/>
        <end position="244"/>
    </location>
</feature>
<feature type="region of interest" description="Disordered" evidence="2">
    <location>
        <begin position="203"/>
        <end position="224"/>
    </location>
</feature>
<name>A0AAW2BS24_9ROSI</name>
<keyword evidence="1" id="KW-0479">Metal-binding</keyword>